<sequence>MVEAMFFERLQISKLHAADVACEQLIGGQPRSVVLLPMLYVRGPVPVALAALLAHEGLVVAGGLRCVLQRGVAFEQPGRGE</sequence>
<evidence type="ECO:0000313" key="2">
    <source>
        <dbReference type="Proteomes" id="UP000053268"/>
    </source>
</evidence>
<keyword evidence="2" id="KW-1185">Reference proteome</keyword>
<name>A0A194PE79_PAPXU</name>
<protein>
    <submittedName>
        <fullName evidence="1">Uncharacterized protein</fullName>
    </submittedName>
</protein>
<reference evidence="1 2" key="1">
    <citation type="journal article" date="2015" name="Nat. Commun.">
        <title>Outbred genome sequencing and CRISPR/Cas9 gene editing in butterflies.</title>
        <authorList>
            <person name="Li X."/>
            <person name="Fan D."/>
            <person name="Zhang W."/>
            <person name="Liu G."/>
            <person name="Zhang L."/>
            <person name="Zhao L."/>
            <person name="Fang X."/>
            <person name="Chen L."/>
            <person name="Dong Y."/>
            <person name="Chen Y."/>
            <person name="Ding Y."/>
            <person name="Zhao R."/>
            <person name="Feng M."/>
            <person name="Zhu Y."/>
            <person name="Feng Y."/>
            <person name="Jiang X."/>
            <person name="Zhu D."/>
            <person name="Xiang H."/>
            <person name="Feng X."/>
            <person name="Li S."/>
            <person name="Wang J."/>
            <person name="Zhang G."/>
            <person name="Kronforst M.R."/>
            <person name="Wang W."/>
        </authorList>
    </citation>
    <scope>NUCLEOTIDE SEQUENCE [LARGE SCALE GENOMIC DNA]</scope>
    <source>
        <strain evidence="1">Ya'a_city_454_Px</strain>
        <tissue evidence="1">Whole body</tissue>
    </source>
</reference>
<dbReference type="Proteomes" id="UP000053268">
    <property type="component" value="Unassembled WGS sequence"/>
</dbReference>
<evidence type="ECO:0000313" key="1">
    <source>
        <dbReference type="EMBL" id="KPI91333.1"/>
    </source>
</evidence>
<dbReference type="AlphaFoldDB" id="A0A194PE79"/>
<gene>
    <name evidence="1" type="ORF">RR46_14837</name>
</gene>
<proteinExistence type="predicted"/>
<organism evidence="1 2">
    <name type="scientific">Papilio xuthus</name>
    <name type="common">Asian swallowtail butterfly</name>
    <dbReference type="NCBI Taxonomy" id="66420"/>
    <lineage>
        <taxon>Eukaryota</taxon>
        <taxon>Metazoa</taxon>
        <taxon>Ecdysozoa</taxon>
        <taxon>Arthropoda</taxon>
        <taxon>Hexapoda</taxon>
        <taxon>Insecta</taxon>
        <taxon>Pterygota</taxon>
        <taxon>Neoptera</taxon>
        <taxon>Endopterygota</taxon>
        <taxon>Lepidoptera</taxon>
        <taxon>Glossata</taxon>
        <taxon>Ditrysia</taxon>
        <taxon>Papilionoidea</taxon>
        <taxon>Papilionidae</taxon>
        <taxon>Papilioninae</taxon>
        <taxon>Papilio</taxon>
    </lineage>
</organism>
<dbReference type="EMBL" id="KQ459606">
    <property type="protein sequence ID" value="KPI91333.1"/>
    <property type="molecule type" value="Genomic_DNA"/>
</dbReference>
<accession>A0A194PE79</accession>